<gene>
    <name evidence="6" type="ORF">CORC01_04772</name>
</gene>
<keyword evidence="4" id="KW-0560">Oxidoreductase</keyword>
<dbReference type="PANTHER" id="PTHR24305:SF96">
    <property type="entry name" value="CYTOCHROME P450 MONOOXYGENASE STCB-RELATED"/>
    <property type="match status" value="1"/>
</dbReference>
<keyword evidence="7" id="KW-1185">Reference proteome</keyword>
<dbReference type="InterPro" id="IPR001128">
    <property type="entry name" value="Cyt_P450"/>
</dbReference>
<dbReference type="GO" id="GO:0004497">
    <property type="term" value="F:monooxygenase activity"/>
    <property type="evidence" value="ECO:0007669"/>
    <property type="project" value="InterPro"/>
</dbReference>
<dbReference type="InterPro" id="IPR002401">
    <property type="entry name" value="Cyt_P450_E_grp-I"/>
</dbReference>
<dbReference type="OrthoDB" id="1470350at2759"/>
<keyword evidence="2" id="KW-0349">Heme</keyword>
<organism evidence="6 7">
    <name type="scientific">Colletotrichum orchidophilum</name>
    <dbReference type="NCBI Taxonomy" id="1209926"/>
    <lineage>
        <taxon>Eukaryota</taxon>
        <taxon>Fungi</taxon>
        <taxon>Dikarya</taxon>
        <taxon>Ascomycota</taxon>
        <taxon>Pezizomycotina</taxon>
        <taxon>Sordariomycetes</taxon>
        <taxon>Hypocreomycetidae</taxon>
        <taxon>Glomerellales</taxon>
        <taxon>Glomerellaceae</taxon>
        <taxon>Colletotrichum</taxon>
    </lineage>
</organism>
<evidence type="ECO:0000256" key="2">
    <source>
        <dbReference type="ARBA" id="ARBA00022617"/>
    </source>
</evidence>
<dbReference type="InterPro" id="IPR036396">
    <property type="entry name" value="Cyt_P450_sf"/>
</dbReference>
<dbReference type="GO" id="GO:0005506">
    <property type="term" value="F:iron ion binding"/>
    <property type="evidence" value="ECO:0007669"/>
    <property type="project" value="InterPro"/>
</dbReference>
<dbReference type="PRINTS" id="PR00463">
    <property type="entry name" value="EP450I"/>
</dbReference>
<evidence type="ECO:0000256" key="1">
    <source>
        <dbReference type="ARBA" id="ARBA00010617"/>
    </source>
</evidence>
<reference evidence="6 7" key="1">
    <citation type="submission" date="2016-09" db="EMBL/GenBank/DDBJ databases">
        <authorList>
            <person name="Capua I."/>
            <person name="De Benedictis P."/>
            <person name="Joannis T."/>
            <person name="Lombin L.H."/>
            <person name="Cattoli G."/>
        </authorList>
    </citation>
    <scope>NUCLEOTIDE SEQUENCE [LARGE SCALE GENOMIC DNA]</scope>
    <source>
        <strain evidence="6 7">IMI 309357</strain>
    </source>
</reference>
<evidence type="ECO:0000256" key="3">
    <source>
        <dbReference type="ARBA" id="ARBA00022723"/>
    </source>
</evidence>
<evidence type="ECO:0000256" key="5">
    <source>
        <dbReference type="ARBA" id="ARBA00023004"/>
    </source>
</evidence>
<dbReference type="GO" id="GO:0016705">
    <property type="term" value="F:oxidoreductase activity, acting on paired donors, with incorporation or reduction of molecular oxygen"/>
    <property type="evidence" value="ECO:0007669"/>
    <property type="project" value="InterPro"/>
</dbReference>
<comment type="similarity">
    <text evidence="1">Belongs to the cytochrome P450 family.</text>
</comment>
<dbReference type="SUPFAM" id="SSF48264">
    <property type="entry name" value="Cytochrome P450"/>
    <property type="match status" value="1"/>
</dbReference>
<name>A0A1G4BEM5_9PEZI</name>
<dbReference type="Gene3D" id="1.10.630.10">
    <property type="entry name" value="Cytochrome P450"/>
    <property type="match status" value="1"/>
</dbReference>
<evidence type="ECO:0000313" key="6">
    <source>
        <dbReference type="EMBL" id="OHE99871.1"/>
    </source>
</evidence>
<dbReference type="Pfam" id="PF00067">
    <property type="entry name" value="p450"/>
    <property type="match status" value="1"/>
</dbReference>
<evidence type="ECO:0000313" key="7">
    <source>
        <dbReference type="Proteomes" id="UP000176998"/>
    </source>
</evidence>
<dbReference type="InterPro" id="IPR050121">
    <property type="entry name" value="Cytochrome_P450_monoxygenase"/>
</dbReference>
<accession>A0A1G4BEM5</accession>
<keyword evidence="5" id="KW-0408">Iron</keyword>
<dbReference type="AlphaFoldDB" id="A0A1G4BEM5"/>
<keyword evidence="3" id="KW-0479">Metal-binding</keyword>
<dbReference type="EMBL" id="MJBS01000032">
    <property type="protein sequence ID" value="OHE99871.1"/>
    <property type="molecule type" value="Genomic_DNA"/>
</dbReference>
<dbReference type="GeneID" id="34557929"/>
<evidence type="ECO:0000256" key="4">
    <source>
        <dbReference type="ARBA" id="ARBA00023002"/>
    </source>
</evidence>
<protein>
    <submittedName>
        <fullName evidence="6">Cytochrome P450 3A17</fullName>
    </submittedName>
</protein>
<dbReference type="PRINTS" id="PR00385">
    <property type="entry name" value="P450"/>
</dbReference>
<dbReference type="RefSeq" id="XP_022477016.1">
    <property type="nucleotide sequence ID" value="XM_022616419.1"/>
</dbReference>
<proteinExistence type="inferred from homology"/>
<dbReference type="PANTHER" id="PTHR24305">
    <property type="entry name" value="CYTOCHROME P450"/>
    <property type="match status" value="1"/>
</dbReference>
<dbReference type="GO" id="GO:0020037">
    <property type="term" value="F:heme binding"/>
    <property type="evidence" value="ECO:0007669"/>
    <property type="project" value="InterPro"/>
</dbReference>
<dbReference type="STRING" id="1209926.A0A1G4BEM5"/>
<dbReference type="Proteomes" id="UP000176998">
    <property type="component" value="Unassembled WGS sequence"/>
</dbReference>
<comment type="caution">
    <text evidence="6">The sequence shown here is derived from an EMBL/GenBank/DDBJ whole genome shotgun (WGS) entry which is preliminary data.</text>
</comment>
<sequence length="422" mass="47126">MEITLLNCEAEFDRKAMIMALLGAAVVLALCNKLLLQGLNSPLKHIPGPWHTRFTRLGLKLSRLGGRRMTYVHELHEKYGSIVRVAPNEVSCIDIQSVAQVYKVSGGFEKAQWVGDYTKKLPALSLSMILDRDEAKERRRLLQGSFTLSSLRWHWESAVRSKIDIAVQKIKTEALAGASNSHKWWTFMAADIISQLSFGQSLGLLETGKSTMYMRAIENALIADVIQCEVPLLAYLSQLIPRSLLQTFSRQLEQVRVGGADRVEGLKQREASTTPSIFKEMLAECEKEGRSWLTKDAVGMEGAGMMVAGTDTTAAVLTYLIWSVLSQRDLQERLEEEIAQLGDDFIDRQLETCPLLSAVIEETLRLYPAVPSSLPRIIPEGGITLSSYFVPEKTLVYSPAYSLQRNRNVFPGPHRLVAFPSI</sequence>